<dbReference type="AlphaFoldDB" id="Q6JAB4"/>
<organism evidence="7">
    <name type="scientific">Escherichia coli</name>
    <dbReference type="NCBI Taxonomy" id="562"/>
    <lineage>
        <taxon>Bacteria</taxon>
        <taxon>Pseudomonadati</taxon>
        <taxon>Pseudomonadota</taxon>
        <taxon>Gammaproteobacteria</taxon>
        <taxon>Enterobacterales</taxon>
        <taxon>Enterobacteriaceae</taxon>
        <taxon>Escherichia</taxon>
    </lineage>
</organism>
<evidence type="ECO:0000256" key="5">
    <source>
        <dbReference type="ARBA" id="ARBA00023136"/>
    </source>
</evidence>
<feature type="transmembrane region" description="Helical" evidence="6">
    <location>
        <begin position="122"/>
        <end position="140"/>
    </location>
</feature>
<evidence type="ECO:0000256" key="1">
    <source>
        <dbReference type="ARBA" id="ARBA00004651"/>
    </source>
</evidence>
<keyword evidence="4 6" id="KW-1133">Transmembrane helix</keyword>
<feature type="transmembrane region" description="Helical" evidence="6">
    <location>
        <begin position="379"/>
        <end position="397"/>
    </location>
</feature>
<evidence type="ECO:0000313" key="7">
    <source>
        <dbReference type="EMBL" id="AAT28921.1"/>
    </source>
</evidence>
<keyword evidence="3 6" id="KW-0812">Transmembrane</keyword>
<feature type="transmembrane region" description="Helical" evidence="6">
    <location>
        <begin position="185"/>
        <end position="203"/>
    </location>
</feature>
<proteinExistence type="predicted"/>
<feature type="transmembrane region" description="Helical" evidence="6">
    <location>
        <begin position="232"/>
        <end position="259"/>
    </location>
</feature>
<keyword evidence="2" id="KW-1003">Cell membrane</keyword>
<gene>
    <name evidence="7" type="primary">wzx</name>
</gene>
<feature type="transmembrane region" description="Helical" evidence="6">
    <location>
        <begin position="90"/>
        <end position="116"/>
    </location>
</feature>
<feature type="transmembrane region" description="Helical" evidence="6">
    <location>
        <begin position="279"/>
        <end position="299"/>
    </location>
</feature>
<dbReference type="PANTHER" id="PTHR30250:SF26">
    <property type="entry name" value="PSMA PROTEIN"/>
    <property type="match status" value="1"/>
</dbReference>
<sequence>MNNKTNELIGGMLFKGLYIFITSLNALLMVKILSPKDLGVWYVFMTLQTLIFTLNNAIIPNIARQYTLGSLSKELNFNCYIFHRSTQKTFIYLILLILIICAIATFTYLSSVLAILESQNKIVLVSWLIIVFSLCLEVYYSSYDCAFNGMGKFKNVNKINFISRACLFLISIGMIAYDIDGRNALLYFCIGYFISNLIKRFFIYRLFISNYHNLCFNSESDTESFYKKNEKIILNLSCMSFISSIGGMLIVRGGMLILPYYVSIEEVGKYGLTYQLFEIAFNLLFTASAIKTPSWIFLYKENKCELKKSYLKIKYVSLIVMAIGGGVISFYGGQILSLFGLHATLLTTNLCLLLTLIFILQLNHSISGQLLTIQNKIPYAYASLYTGIGVVLLSMIFIPITGFKGALVAIFISQLAYNNWKWPLEARKKIINV</sequence>
<accession>Q6JAB4</accession>
<evidence type="ECO:0000256" key="6">
    <source>
        <dbReference type="SAM" id="Phobius"/>
    </source>
</evidence>
<feature type="transmembrane region" description="Helical" evidence="6">
    <location>
        <begin position="311"/>
        <end position="332"/>
    </location>
</feature>
<feature type="transmembrane region" description="Helical" evidence="6">
    <location>
        <begin position="39"/>
        <end position="59"/>
    </location>
</feature>
<protein>
    <submittedName>
        <fullName evidence="7">Wzx</fullName>
    </submittedName>
</protein>
<comment type="subcellular location">
    <subcellularLocation>
        <location evidence="1">Cell membrane</location>
        <topology evidence="1">Multi-pass membrane protein</topology>
    </subcellularLocation>
</comment>
<name>Q6JAB4_ECOLX</name>
<evidence type="ECO:0000256" key="4">
    <source>
        <dbReference type="ARBA" id="ARBA00022989"/>
    </source>
</evidence>
<reference evidence="7" key="1">
    <citation type="journal article" date="2004" name="J. Appl. Microbiol.">
        <title>Identification of Escherichia coli O172 O-antigen gene cluster and development of a serogroup-specific PCR assay.</title>
        <authorList>
            <person name="Guo H."/>
            <person name="Feng L."/>
            <person name="Tao J."/>
            <person name="Zhang C."/>
            <person name="Wang L."/>
        </authorList>
    </citation>
    <scope>NUCLEOTIDE SEQUENCE</scope>
    <source>
        <strain evidence="7">O172</strain>
    </source>
</reference>
<feature type="transmembrane region" description="Helical" evidence="6">
    <location>
        <begin position="338"/>
        <end position="359"/>
    </location>
</feature>
<feature type="transmembrane region" description="Helical" evidence="6">
    <location>
        <begin position="161"/>
        <end position="179"/>
    </location>
</feature>
<dbReference type="EMBL" id="AY545992">
    <property type="protein sequence ID" value="AAT28921.1"/>
    <property type="molecule type" value="Genomic_DNA"/>
</dbReference>
<feature type="transmembrane region" description="Helical" evidence="6">
    <location>
        <begin position="12"/>
        <end position="33"/>
    </location>
</feature>
<dbReference type="InterPro" id="IPR050833">
    <property type="entry name" value="Poly_Biosynth_Transport"/>
</dbReference>
<evidence type="ECO:0000256" key="3">
    <source>
        <dbReference type="ARBA" id="ARBA00022692"/>
    </source>
</evidence>
<evidence type="ECO:0000256" key="2">
    <source>
        <dbReference type="ARBA" id="ARBA00022475"/>
    </source>
</evidence>
<dbReference type="PANTHER" id="PTHR30250">
    <property type="entry name" value="PST FAMILY PREDICTED COLANIC ACID TRANSPORTER"/>
    <property type="match status" value="1"/>
</dbReference>
<keyword evidence="5 6" id="KW-0472">Membrane</keyword>
<dbReference type="GO" id="GO:0005886">
    <property type="term" value="C:plasma membrane"/>
    <property type="evidence" value="ECO:0007669"/>
    <property type="project" value="UniProtKB-SubCell"/>
</dbReference>